<dbReference type="Proteomes" id="UP000807504">
    <property type="component" value="Unassembled WGS sequence"/>
</dbReference>
<keyword evidence="3" id="KW-1185">Reference proteome</keyword>
<feature type="region of interest" description="Disordered" evidence="1">
    <location>
        <begin position="175"/>
        <end position="195"/>
    </location>
</feature>
<evidence type="ECO:0000313" key="3">
    <source>
        <dbReference type="Proteomes" id="UP000807504"/>
    </source>
</evidence>
<reference evidence="2" key="2">
    <citation type="submission" date="2020-06" db="EMBL/GenBank/DDBJ databases">
        <authorList>
            <person name="Sheffer M."/>
        </authorList>
    </citation>
    <scope>NUCLEOTIDE SEQUENCE</scope>
</reference>
<gene>
    <name evidence="2" type="ORF">HNY73_011119</name>
</gene>
<comment type="caution">
    <text evidence="2">The sequence shown here is derived from an EMBL/GenBank/DDBJ whole genome shotgun (WGS) entry which is preliminary data.</text>
</comment>
<evidence type="ECO:0000313" key="2">
    <source>
        <dbReference type="EMBL" id="KAF8785601.1"/>
    </source>
</evidence>
<proteinExistence type="predicted"/>
<dbReference type="AlphaFoldDB" id="A0A8T0F425"/>
<sequence>MKRLGQGIIDKKDCRVYYSCQGKTHQFGIGFIVGKRLRNSVIDFQAINIRLCKIRLRGRHYNITLICAHSPTEEKDDPEKDLFYDLLMKSYNSCPAQDMKLILGDFNAKLGRERFLRSHSATESLHNETNENGLILFDFAVSINIYLAKLVSDLHEVLKVWRSYFQDLLEARDDTFDPPGSSDEPATLPYTDNPPPSLNEAILTIKKLTSNRAAGPDYIPSELLKDEEPGLINAIHKIMIKIWAKEKLPIE</sequence>
<dbReference type="EMBL" id="JABXBU010000030">
    <property type="protein sequence ID" value="KAF8785601.1"/>
    <property type="molecule type" value="Genomic_DNA"/>
</dbReference>
<evidence type="ECO:0000256" key="1">
    <source>
        <dbReference type="SAM" id="MobiDB-lite"/>
    </source>
</evidence>
<reference evidence="2" key="1">
    <citation type="journal article" date="2020" name="bioRxiv">
        <title>Chromosome-level reference genome of the European wasp spider Argiope bruennichi: a resource for studies on range expansion and evolutionary adaptation.</title>
        <authorList>
            <person name="Sheffer M.M."/>
            <person name="Hoppe A."/>
            <person name="Krehenwinkel H."/>
            <person name="Uhl G."/>
            <person name="Kuss A.W."/>
            <person name="Jensen L."/>
            <person name="Jensen C."/>
            <person name="Gillespie R.G."/>
            <person name="Hoff K.J."/>
            <person name="Prost S."/>
        </authorList>
    </citation>
    <scope>NUCLEOTIDE SEQUENCE</scope>
</reference>
<name>A0A8T0F425_ARGBR</name>
<dbReference type="Gene3D" id="3.60.10.10">
    <property type="entry name" value="Endonuclease/exonuclease/phosphatase"/>
    <property type="match status" value="1"/>
</dbReference>
<protein>
    <submittedName>
        <fullName evidence="2">Craniofacial development protein 2 like protein</fullName>
    </submittedName>
</protein>
<organism evidence="2 3">
    <name type="scientific">Argiope bruennichi</name>
    <name type="common">Wasp spider</name>
    <name type="synonym">Aranea bruennichi</name>
    <dbReference type="NCBI Taxonomy" id="94029"/>
    <lineage>
        <taxon>Eukaryota</taxon>
        <taxon>Metazoa</taxon>
        <taxon>Ecdysozoa</taxon>
        <taxon>Arthropoda</taxon>
        <taxon>Chelicerata</taxon>
        <taxon>Arachnida</taxon>
        <taxon>Araneae</taxon>
        <taxon>Araneomorphae</taxon>
        <taxon>Entelegynae</taxon>
        <taxon>Araneoidea</taxon>
        <taxon>Araneidae</taxon>
        <taxon>Argiope</taxon>
    </lineage>
</organism>
<accession>A0A8T0F425</accession>
<dbReference type="InterPro" id="IPR036691">
    <property type="entry name" value="Endo/exonu/phosph_ase_sf"/>
</dbReference>
<dbReference type="SUPFAM" id="SSF56219">
    <property type="entry name" value="DNase I-like"/>
    <property type="match status" value="1"/>
</dbReference>